<dbReference type="InterPro" id="IPR004167">
    <property type="entry name" value="PSBD"/>
</dbReference>
<dbReference type="STRING" id="2070753.A0A3A2ZN04"/>
<dbReference type="Pfam" id="PF02817">
    <property type="entry name" value="E3_binding"/>
    <property type="match status" value="1"/>
</dbReference>
<evidence type="ECO:0000313" key="3">
    <source>
        <dbReference type="EMBL" id="RJE24618.1"/>
    </source>
</evidence>
<dbReference type="GO" id="GO:0016746">
    <property type="term" value="F:acyltransferase activity"/>
    <property type="evidence" value="ECO:0007669"/>
    <property type="project" value="InterPro"/>
</dbReference>
<evidence type="ECO:0000259" key="2">
    <source>
        <dbReference type="PROSITE" id="PS51826"/>
    </source>
</evidence>
<dbReference type="Proteomes" id="UP000266188">
    <property type="component" value="Unassembled WGS sequence"/>
</dbReference>
<gene>
    <name evidence="3" type="ORF">PHISCL_03042</name>
</gene>
<protein>
    <submittedName>
        <fullName evidence="3">Pyruvate dehydrogenase complex</fullName>
    </submittedName>
</protein>
<dbReference type="AlphaFoldDB" id="A0A3A2ZN04"/>
<reference evidence="4" key="1">
    <citation type="submission" date="2017-02" db="EMBL/GenBank/DDBJ databases">
        <authorList>
            <person name="Tafer H."/>
            <person name="Lopandic K."/>
        </authorList>
    </citation>
    <scope>NUCLEOTIDE SEQUENCE [LARGE SCALE GENOMIC DNA]</scope>
    <source>
        <strain evidence="4">CBS 366.77</strain>
    </source>
</reference>
<sequence length="296" mass="31551">MASGWPARQLPAVLARRQPRVYNTCRRLQSTSASKTTTQNPAYPLYPSVIQLLHQKGIPETEVSKIPASGPKGRLLKGDVLAYIGTIGADYPSKQATQLEKLSHLDLSNIKIAAPAPAPEPKAEAAAAEAKEVEAAPAMSSVAVSVSLSAVLSVQYKLKKKLGTTIPISEFLARATELANEGLPRSKLEEKSAGELFDEILGAPAVTTSRGGYIPELNAVEIETSVETGKPVQEDIIDFLSGKKSAPKKTVAPEPDVGSAPNVFSLTVPVGEEKRARTFLERVKTLLQVDPGRLVL</sequence>
<dbReference type="PROSITE" id="PS51826">
    <property type="entry name" value="PSBD"/>
    <property type="match status" value="1"/>
</dbReference>
<dbReference type="Gene3D" id="4.10.320.10">
    <property type="entry name" value="E3-binding domain"/>
    <property type="match status" value="1"/>
</dbReference>
<accession>A0A3A2ZN04</accession>
<dbReference type="EMBL" id="MVGC01000074">
    <property type="protein sequence ID" value="RJE24618.1"/>
    <property type="molecule type" value="Genomic_DNA"/>
</dbReference>
<feature type="domain" description="Peripheral subunit-binding (PSBD)" evidence="2">
    <location>
        <begin position="44"/>
        <end position="84"/>
    </location>
</feature>
<keyword evidence="4" id="KW-1185">Reference proteome</keyword>
<keyword evidence="3" id="KW-0670">Pyruvate</keyword>
<comment type="similarity">
    <text evidence="1">Belongs to the 2-oxoacid dehydrogenase family.</text>
</comment>
<evidence type="ECO:0000313" key="4">
    <source>
        <dbReference type="Proteomes" id="UP000266188"/>
    </source>
</evidence>
<dbReference type="SUPFAM" id="SSF47005">
    <property type="entry name" value="Peripheral subunit-binding domain of 2-oxo acid dehydrogenase complex"/>
    <property type="match status" value="1"/>
</dbReference>
<dbReference type="OrthoDB" id="202158at2759"/>
<name>A0A3A2ZN04_9EURO</name>
<comment type="caution">
    <text evidence="3">The sequence shown here is derived from an EMBL/GenBank/DDBJ whole genome shotgun (WGS) entry which is preliminary data.</text>
</comment>
<evidence type="ECO:0000256" key="1">
    <source>
        <dbReference type="ARBA" id="ARBA00007317"/>
    </source>
</evidence>
<dbReference type="InterPro" id="IPR036625">
    <property type="entry name" value="E3-bd_dom_sf"/>
</dbReference>
<proteinExistence type="inferred from homology"/>
<organism evidence="3 4">
    <name type="scientific">Aspergillus sclerotialis</name>
    <dbReference type="NCBI Taxonomy" id="2070753"/>
    <lineage>
        <taxon>Eukaryota</taxon>
        <taxon>Fungi</taxon>
        <taxon>Dikarya</taxon>
        <taxon>Ascomycota</taxon>
        <taxon>Pezizomycotina</taxon>
        <taxon>Eurotiomycetes</taxon>
        <taxon>Eurotiomycetidae</taxon>
        <taxon>Eurotiales</taxon>
        <taxon>Aspergillaceae</taxon>
        <taxon>Aspergillus</taxon>
        <taxon>Aspergillus subgen. Polypaecilum</taxon>
    </lineage>
</organism>